<keyword evidence="1" id="KW-0040">ANK repeat</keyword>
<evidence type="ECO:0000313" key="2">
    <source>
        <dbReference type="EMBL" id="PNP47436.1"/>
    </source>
</evidence>
<dbReference type="PROSITE" id="PS50088">
    <property type="entry name" value="ANK_REPEAT"/>
    <property type="match status" value="3"/>
</dbReference>
<dbReference type="Gene3D" id="1.25.40.20">
    <property type="entry name" value="Ankyrin repeat-containing domain"/>
    <property type="match status" value="2"/>
</dbReference>
<dbReference type="AlphaFoldDB" id="A0A2K0TPH6"/>
<comment type="caution">
    <text evidence="2">The sequence shown here is derived from an EMBL/GenBank/DDBJ whole genome shotgun (WGS) entry which is preliminary data.</text>
</comment>
<organism evidence="2 3">
    <name type="scientific">Trichoderma gamsii</name>
    <dbReference type="NCBI Taxonomy" id="398673"/>
    <lineage>
        <taxon>Eukaryota</taxon>
        <taxon>Fungi</taxon>
        <taxon>Dikarya</taxon>
        <taxon>Ascomycota</taxon>
        <taxon>Pezizomycotina</taxon>
        <taxon>Sordariomycetes</taxon>
        <taxon>Hypocreomycetidae</taxon>
        <taxon>Hypocreales</taxon>
        <taxon>Hypocreaceae</taxon>
        <taxon>Trichoderma</taxon>
    </lineage>
</organism>
<dbReference type="InterPro" id="IPR052391">
    <property type="entry name" value="E3_Ligase-Neurotoxin"/>
</dbReference>
<proteinExistence type="predicted"/>
<feature type="repeat" description="ANK" evidence="1">
    <location>
        <begin position="248"/>
        <end position="275"/>
    </location>
</feature>
<dbReference type="InterPro" id="IPR036770">
    <property type="entry name" value="Ankyrin_rpt-contain_sf"/>
</dbReference>
<dbReference type="InterPro" id="IPR002110">
    <property type="entry name" value="Ankyrin_rpt"/>
</dbReference>
<feature type="repeat" description="ANK" evidence="1">
    <location>
        <begin position="277"/>
        <end position="310"/>
    </location>
</feature>
<dbReference type="PANTHER" id="PTHR24133:SF40">
    <property type="entry name" value="ANKYRIN REPEAT DOMAIN 44"/>
    <property type="match status" value="1"/>
</dbReference>
<dbReference type="SUPFAM" id="SSF48403">
    <property type="entry name" value="Ankyrin repeat"/>
    <property type="match status" value="1"/>
</dbReference>
<dbReference type="SMART" id="SM00248">
    <property type="entry name" value="ANK"/>
    <property type="match status" value="3"/>
</dbReference>
<gene>
    <name evidence="2" type="ORF">TGAMA5MH_01255</name>
</gene>
<sequence length="394" mass="43866">MCAAPPPRKAFVLIERLGGETLETYSYGNGRFIPGTPSAGTEVCFRIDKDESSLNILVHDISLLGWLRAIPLPNNNFNDVLSGVSFSIDTLLSCYPKMSAKFDQDRGEGRSFDALELFVHHFLREGSTFASFGFEHLRVNHNLTELHFHDIHSQKRSISDDLDLLDEAVDELDKEDVSFINEPFLSQLRVAIEQHLLIIVHYVLAVDPGSVDAKTLDLAIRNYDWGVLDLLLKRGAQVEGADFIAGYLYHAAIAGRMDAVQLLLEHGANIEGENSCSSATPLSGAASGGHMEIVQYLLEEKGANINGNGHKSPLSRAIKHRHTYIVDYLLRAGANVLEEDYLELLSQAVENKEIIYGDFLERSIAGMDNEARESLRSRAYSEGHFEIVHYLLLI</sequence>
<reference evidence="2 3" key="1">
    <citation type="submission" date="2017-02" db="EMBL/GenBank/DDBJ databases">
        <title>Genomes of Trichoderma spp. with biocontrol activity.</title>
        <authorList>
            <person name="Gardiner D."/>
            <person name="Kazan K."/>
            <person name="Vos C."/>
            <person name="Harvey P."/>
        </authorList>
    </citation>
    <scope>NUCLEOTIDE SEQUENCE [LARGE SCALE GENOMIC DNA]</scope>
    <source>
        <strain evidence="2 3">A5MH</strain>
    </source>
</reference>
<dbReference type="PANTHER" id="PTHR24133">
    <property type="entry name" value="ANKYRIN DOMAIN-CONTAINING"/>
    <property type="match status" value="1"/>
</dbReference>
<dbReference type="OrthoDB" id="5153871at2759"/>
<evidence type="ECO:0000313" key="3">
    <source>
        <dbReference type="Proteomes" id="UP000236546"/>
    </source>
</evidence>
<feature type="repeat" description="ANK" evidence="1">
    <location>
        <begin position="309"/>
        <end position="341"/>
    </location>
</feature>
<name>A0A2K0TPH6_9HYPO</name>
<dbReference type="EMBL" id="MTYH01000013">
    <property type="protein sequence ID" value="PNP47436.1"/>
    <property type="molecule type" value="Genomic_DNA"/>
</dbReference>
<protein>
    <submittedName>
        <fullName evidence="2">Uncharacterized protein</fullName>
    </submittedName>
</protein>
<dbReference type="Pfam" id="PF12796">
    <property type="entry name" value="Ank_2"/>
    <property type="match status" value="1"/>
</dbReference>
<evidence type="ECO:0000256" key="1">
    <source>
        <dbReference type="PROSITE-ProRule" id="PRU00023"/>
    </source>
</evidence>
<accession>A0A2K0TPH6</accession>
<dbReference type="Proteomes" id="UP000236546">
    <property type="component" value="Unassembled WGS sequence"/>
</dbReference>